<keyword evidence="2" id="KW-1185">Reference proteome</keyword>
<protein>
    <submittedName>
        <fullName evidence="1">Uncharacterized protein</fullName>
    </submittedName>
</protein>
<dbReference type="Proteomes" id="UP001314263">
    <property type="component" value="Unassembled WGS sequence"/>
</dbReference>
<reference evidence="1 2" key="1">
    <citation type="submission" date="2023-10" db="EMBL/GenBank/DDBJ databases">
        <authorList>
            <person name="Maclean D."/>
            <person name="Macfadyen A."/>
        </authorList>
    </citation>
    <scope>NUCLEOTIDE SEQUENCE [LARGE SCALE GENOMIC DNA]</scope>
</reference>
<sequence length="99" mass="11133">MAAQQINCKRGEENQSCVICLENSERLGRENAMHDAHLTRVLSAYILPFFCLALHLRPLKIQKNEDVLAAAAQGLRWPTTSMYTSASHANQICISSLYR</sequence>
<name>A0AAV1I896_9CHLO</name>
<comment type="caution">
    <text evidence="1">The sequence shown here is derived from an EMBL/GenBank/DDBJ whole genome shotgun (WGS) entry which is preliminary data.</text>
</comment>
<gene>
    <name evidence="1" type="ORF">CVIRNUC_006471</name>
</gene>
<accession>A0AAV1I896</accession>
<dbReference type="AlphaFoldDB" id="A0AAV1I896"/>
<evidence type="ECO:0000313" key="1">
    <source>
        <dbReference type="EMBL" id="CAK0783272.1"/>
    </source>
</evidence>
<evidence type="ECO:0000313" key="2">
    <source>
        <dbReference type="Proteomes" id="UP001314263"/>
    </source>
</evidence>
<dbReference type="EMBL" id="CAUYUE010000008">
    <property type="protein sequence ID" value="CAK0783272.1"/>
    <property type="molecule type" value="Genomic_DNA"/>
</dbReference>
<proteinExistence type="predicted"/>
<organism evidence="1 2">
    <name type="scientific">Coccomyxa viridis</name>
    <dbReference type="NCBI Taxonomy" id="1274662"/>
    <lineage>
        <taxon>Eukaryota</taxon>
        <taxon>Viridiplantae</taxon>
        <taxon>Chlorophyta</taxon>
        <taxon>core chlorophytes</taxon>
        <taxon>Trebouxiophyceae</taxon>
        <taxon>Trebouxiophyceae incertae sedis</taxon>
        <taxon>Coccomyxaceae</taxon>
        <taxon>Coccomyxa</taxon>
    </lineage>
</organism>